<dbReference type="Proteomes" id="UP001217485">
    <property type="component" value="Unassembled WGS sequence"/>
</dbReference>
<dbReference type="PANTHER" id="PTHR11626">
    <property type="entry name" value="FARNESYL-DIPHOSPHATE FARNESYLTRANSFERASE"/>
    <property type="match status" value="1"/>
</dbReference>
<dbReference type="InterPro" id="IPR002060">
    <property type="entry name" value="Squ/phyt_synthse"/>
</dbReference>
<dbReference type="EMBL" id="JAQNDK010000006">
    <property type="protein sequence ID" value="MDC0685087.1"/>
    <property type="molecule type" value="Genomic_DNA"/>
</dbReference>
<evidence type="ECO:0000313" key="4">
    <source>
        <dbReference type="Proteomes" id="UP001217485"/>
    </source>
</evidence>
<organism evidence="3 4">
    <name type="scientific">Sorangium atrum</name>
    <dbReference type="NCBI Taxonomy" id="2995308"/>
    <lineage>
        <taxon>Bacteria</taxon>
        <taxon>Pseudomonadati</taxon>
        <taxon>Myxococcota</taxon>
        <taxon>Polyangia</taxon>
        <taxon>Polyangiales</taxon>
        <taxon>Polyangiaceae</taxon>
        <taxon>Sorangium</taxon>
    </lineage>
</organism>
<dbReference type="PANTHER" id="PTHR11626:SF2">
    <property type="entry name" value="SQUALENE SYNTHASE"/>
    <property type="match status" value="1"/>
</dbReference>
<dbReference type="PROSITE" id="PS01044">
    <property type="entry name" value="SQUALEN_PHYTOEN_SYN_1"/>
    <property type="match status" value="1"/>
</dbReference>
<feature type="region of interest" description="Disordered" evidence="2">
    <location>
        <begin position="1"/>
        <end position="29"/>
    </location>
</feature>
<evidence type="ECO:0000256" key="2">
    <source>
        <dbReference type="SAM" id="MobiDB-lite"/>
    </source>
</evidence>
<dbReference type="CDD" id="cd00683">
    <property type="entry name" value="Trans_IPPS_HH"/>
    <property type="match status" value="1"/>
</dbReference>
<dbReference type="SFLD" id="SFLDS00005">
    <property type="entry name" value="Isoprenoid_Synthase_Type_I"/>
    <property type="match status" value="1"/>
</dbReference>
<keyword evidence="4" id="KW-1185">Reference proteome</keyword>
<comment type="caution">
    <text evidence="3">The sequence shown here is derived from an EMBL/GenBank/DDBJ whole genome shotgun (WGS) entry which is preliminary data.</text>
</comment>
<dbReference type="InterPro" id="IPR008949">
    <property type="entry name" value="Isoprenoid_synthase_dom_sf"/>
</dbReference>
<sequence>MQERTARQQAVTGAGAAPPPAPNVPPTAAERERAERFCRAILPAASRTFALSIRALPGTLGRAVLAAYLICRIADTVEDERTIVPAQKAALLERLLDCFDGPAAASAFPALVPALGCNPEHARLVRHTPDVFTLFRALPSGTQRHVRRWVVEMVEGMSRFVLRYPNGIRVQTLDEFREYCYYVAGTVGYMLTDLWHEHSPNVSRRRYAVLRRHCRAFAQALQTVNILKDVALDAAADNAIYLPEQLLQLHGSSHATMLAPEFARQNHAAVTELIEIAWRDLEEARLYLLALPRRAVAIRMFCVFPLLFAYATLRDLAHTQAVLVPGDAPKISRREVKRLLVSGTMLVMSNRGVCWLIEQARAGRFAAS</sequence>
<dbReference type="InterPro" id="IPR033904">
    <property type="entry name" value="Trans_IPPS_HH"/>
</dbReference>
<dbReference type="Gene3D" id="1.10.600.10">
    <property type="entry name" value="Farnesyl Diphosphate Synthase"/>
    <property type="match status" value="1"/>
</dbReference>
<dbReference type="RefSeq" id="WP_272103198.1">
    <property type="nucleotide sequence ID" value="NZ_JAQNDK010000006.1"/>
</dbReference>
<accession>A0ABT5CJ00</accession>
<dbReference type="InterPro" id="IPR044844">
    <property type="entry name" value="Trans_IPPS_euk-type"/>
</dbReference>
<dbReference type="SFLD" id="SFLDG01018">
    <property type="entry name" value="Squalene/Phytoene_Synthase_Lik"/>
    <property type="match status" value="1"/>
</dbReference>
<proteinExistence type="predicted"/>
<protein>
    <submittedName>
        <fullName evidence="3">Phytoene/squalene synthase family protein</fullName>
    </submittedName>
</protein>
<name>A0ABT5CJ00_9BACT</name>
<dbReference type="Pfam" id="PF00494">
    <property type="entry name" value="SQS_PSY"/>
    <property type="match status" value="1"/>
</dbReference>
<evidence type="ECO:0000256" key="1">
    <source>
        <dbReference type="ARBA" id="ARBA00022679"/>
    </source>
</evidence>
<dbReference type="InterPro" id="IPR019845">
    <property type="entry name" value="Squalene/phytoene_synthase_CS"/>
</dbReference>
<dbReference type="SUPFAM" id="SSF48576">
    <property type="entry name" value="Terpenoid synthases"/>
    <property type="match status" value="1"/>
</dbReference>
<reference evidence="3 4" key="1">
    <citation type="submission" date="2023-01" db="EMBL/GenBank/DDBJ databases">
        <title>Minimal conservation of predation-associated metabolite biosynthetic gene clusters underscores biosynthetic potential of Myxococcota including descriptions for ten novel species: Archangium lansinium sp. nov., Myxococcus landrumus sp. nov., Nannocystis bai.</title>
        <authorList>
            <person name="Ahearne A."/>
            <person name="Stevens C."/>
            <person name="Dowd S."/>
        </authorList>
    </citation>
    <scope>NUCLEOTIDE SEQUENCE [LARGE SCALE GENOMIC DNA]</scope>
    <source>
        <strain evidence="3 4">WIWO2</strain>
    </source>
</reference>
<evidence type="ECO:0000313" key="3">
    <source>
        <dbReference type="EMBL" id="MDC0685087.1"/>
    </source>
</evidence>
<gene>
    <name evidence="3" type="ORF">POL72_45660</name>
</gene>
<keyword evidence="1" id="KW-0808">Transferase</keyword>